<accession>A0A9X2H1J7</accession>
<dbReference type="EMBL" id="JAMZDY010000001">
    <property type="protein sequence ID" value="MCP2370893.1"/>
    <property type="molecule type" value="Genomic_DNA"/>
</dbReference>
<keyword evidence="5" id="KW-1185">Reference proteome</keyword>
<dbReference type="InterPro" id="IPR040576">
    <property type="entry name" value="DLP_helical"/>
</dbReference>
<dbReference type="OrthoDB" id="9255830at2"/>
<dbReference type="GO" id="GO:0005737">
    <property type="term" value="C:cytoplasm"/>
    <property type="evidence" value="ECO:0007669"/>
    <property type="project" value="TreeGrafter"/>
</dbReference>
<feature type="domain" description="G" evidence="2">
    <location>
        <begin position="89"/>
        <end position="200"/>
    </location>
</feature>
<evidence type="ECO:0000259" key="3">
    <source>
        <dbReference type="Pfam" id="PF18709"/>
    </source>
</evidence>
<dbReference type="PANTHER" id="PTHR42714">
    <property type="entry name" value="TRNA MODIFICATION GTPASE GTPBP3"/>
    <property type="match status" value="1"/>
</dbReference>
<evidence type="ECO:0000256" key="1">
    <source>
        <dbReference type="SAM" id="Phobius"/>
    </source>
</evidence>
<dbReference type="GO" id="GO:0005525">
    <property type="term" value="F:GTP binding"/>
    <property type="evidence" value="ECO:0007669"/>
    <property type="project" value="InterPro"/>
</dbReference>
<dbReference type="InterPro" id="IPR027417">
    <property type="entry name" value="P-loop_NTPase"/>
</dbReference>
<dbReference type="Pfam" id="PF18709">
    <property type="entry name" value="DLP_helical"/>
    <property type="match status" value="1"/>
</dbReference>
<keyword evidence="1" id="KW-0812">Transmembrane</keyword>
<dbReference type="Pfam" id="PF01926">
    <property type="entry name" value="MMR_HSR1"/>
    <property type="match status" value="1"/>
</dbReference>
<evidence type="ECO:0000313" key="4">
    <source>
        <dbReference type="EMBL" id="MCP2370893.1"/>
    </source>
</evidence>
<evidence type="ECO:0000259" key="2">
    <source>
        <dbReference type="Pfam" id="PF01926"/>
    </source>
</evidence>
<comment type="caution">
    <text evidence="4">The sequence shown here is derived from an EMBL/GenBank/DDBJ whole genome shotgun (WGS) entry which is preliminary data.</text>
</comment>
<reference evidence="4" key="1">
    <citation type="submission" date="2022-06" db="EMBL/GenBank/DDBJ databases">
        <title>Sequencing the genomes of 1000 actinobacteria strains.</title>
        <authorList>
            <person name="Klenk H.-P."/>
        </authorList>
    </citation>
    <scope>NUCLEOTIDE SEQUENCE</scope>
    <source>
        <strain evidence="4">DSM 22016</strain>
    </source>
</reference>
<dbReference type="PANTHER" id="PTHR42714:SF2">
    <property type="entry name" value="TRNA MODIFICATION GTPASE GTPBP3, MITOCHONDRIAL"/>
    <property type="match status" value="1"/>
</dbReference>
<protein>
    <submittedName>
        <fullName evidence="4">GTPase</fullName>
    </submittedName>
</protein>
<evidence type="ECO:0000313" key="5">
    <source>
        <dbReference type="Proteomes" id="UP001139722"/>
    </source>
</evidence>
<feature type="transmembrane region" description="Helical" evidence="1">
    <location>
        <begin position="517"/>
        <end position="539"/>
    </location>
</feature>
<proteinExistence type="predicted"/>
<feature type="domain" description="Dynamin-like helical" evidence="3">
    <location>
        <begin position="1127"/>
        <end position="1197"/>
    </location>
</feature>
<keyword evidence="1" id="KW-0472">Membrane</keyword>
<feature type="transmembrane region" description="Helical" evidence="1">
    <location>
        <begin position="490"/>
        <end position="511"/>
    </location>
</feature>
<keyword evidence="1" id="KW-1133">Transmembrane helix</keyword>
<dbReference type="Proteomes" id="UP001139722">
    <property type="component" value="Unassembled WGS sequence"/>
</dbReference>
<dbReference type="Gene3D" id="3.40.50.300">
    <property type="entry name" value="P-loop containing nucleotide triphosphate hydrolases"/>
    <property type="match status" value="2"/>
</dbReference>
<dbReference type="GO" id="GO:0002098">
    <property type="term" value="P:tRNA wobble uridine modification"/>
    <property type="evidence" value="ECO:0007669"/>
    <property type="project" value="TreeGrafter"/>
</dbReference>
<name>A0A9X2H1J7_9MICO</name>
<dbReference type="InterPro" id="IPR006073">
    <property type="entry name" value="GTP-bd"/>
</dbReference>
<dbReference type="SUPFAM" id="SSF52540">
    <property type="entry name" value="P-loop containing nucleoside triphosphate hydrolases"/>
    <property type="match status" value="2"/>
</dbReference>
<dbReference type="RefSeq" id="WP_156999275.1">
    <property type="nucleotide sequence ID" value="NZ_BAAANU010000011.1"/>
</dbReference>
<sequence length="1269" mass="137071">MSANAEEESPDLSEAIAHAIQSGSDELARLEGIVDEASSRLLGAWNALSFSTPSATKTGDGFFTLLDGVVGDLKDRLAERRGAGSTFNLVFFGRTGAGKSTLLSALGGLDGELVSDGRSDFTTDVRSLDWNGCRLYDTPGINGWGRTQSRTSLENTAREAVQVADIVLLCFDSQGPQASEFAKVADWVRAYGKPAIAVLNMRNTLWRHPARTPKIGHRTQLSATARQHTDTITSELEAIGLPGVPVVALNSSRALMARAKLPFLGTGATELTLNRSAYGIDHLEQWSNLPALEELISACILEGAGDLRLVALREGFRARLLELADEVDRISAHELQRAEVFEATISAWLSNLGYPEPPTSGTDPLRQLEAARGEPFTAPVLGQLEGHVRQLLKSHLYRLRKQSLREAATLILDAFGDNRTVKDNEFESAVLDDRALTSVLNDVASRANEFLSTNLGIAARDAQINIDLIERTTVAVRGSAGRGHRFGANILRGLGLLSGAASAALGILAVTNFWNPAGWVAGLIVVGTGVLSAVTGFFGRKARKAAESRRVTARASAIAAARGVVNSYYDSCESEQLARLLSACRESAAAELDALIRDAHHRRVGCATLRAEAEWLRYQATEQPVANSAADIIRRATDRMITRHRGWDPPSLDALLLGEDWLLPEDGDSTPDQYSDQDRDRYQLVAARDRSQFVSFLRDASLLSQAEEVEAWFDRALSAGALDESERAELVTARTLLREAPHVVALGDYSSGKSSLIKRLLAEAGVTTPSGLHVAGGAATDAASSYPVGSLILVDVPGLQSGRLGHDDAAVEASRNAALLIVVLHVNLLIGDSTPLERMLLGDEWRIGKAARTVYVIGRSDEVGSDPQHASREFLGRTRRKVEELRSILRSKGISAEQAIVLPLSADPYGLVGDRNPVTATDYPSEARLWDGVAALAGPLLTIEAETRAGLSAAAALDRGRSSVMSIVHRLRAQVAETEQAVAIAMRLGQLAETSLAELRLLTRSTERRIRSAVEEHAREMVEEAVGAAPSEVTSVTKRLQTWWDDPRLESALHSQQSIIERDLDDWWRRHSSELDRELRRIDFTIDPSGLPVADDGRGAAFGEGIGAAARVVHGAHQVGRALGNRDAVYAIGKAMQFKFKPWGAVKLGAKVGKAAAILGVVAVAFDIVEFVNDQVQQERRERARTTAAEHVRSTAEVVIDDLLADPDGPINYLRQCDAQFMDELARLRSETALQREHAHALAQSINQLDLLQAAGAELAVGKKERTVA</sequence>
<dbReference type="AlphaFoldDB" id="A0A9X2H1J7"/>
<organism evidence="4 5">
    <name type="scientific">Agromyces terreus</name>
    <dbReference type="NCBI Taxonomy" id="424795"/>
    <lineage>
        <taxon>Bacteria</taxon>
        <taxon>Bacillati</taxon>
        <taxon>Actinomycetota</taxon>
        <taxon>Actinomycetes</taxon>
        <taxon>Micrococcales</taxon>
        <taxon>Microbacteriaceae</taxon>
        <taxon>Agromyces</taxon>
    </lineage>
</organism>
<gene>
    <name evidence="4" type="ORF">BJ978_001569</name>
</gene>
<dbReference type="GO" id="GO:0030488">
    <property type="term" value="P:tRNA methylation"/>
    <property type="evidence" value="ECO:0007669"/>
    <property type="project" value="TreeGrafter"/>
</dbReference>
<dbReference type="CDD" id="cd00882">
    <property type="entry name" value="Ras_like_GTPase"/>
    <property type="match status" value="1"/>
</dbReference>